<dbReference type="EMBL" id="CAKMMF010000037">
    <property type="protein sequence ID" value="CAH1221831.1"/>
    <property type="molecule type" value="Genomic_DNA"/>
</dbReference>
<name>A0ABN8H1D4_9BACL</name>
<protein>
    <recommendedName>
        <fullName evidence="4">Lipoprotein</fullName>
    </recommendedName>
</protein>
<keyword evidence="3" id="KW-1185">Reference proteome</keyword>
<reference evidence="2" key="1">
    <citation type="submission" date="2022-01" db="EMBL/GenBank/DDBJ databases">
        <authorList>
            <person name="Criscuolo A."/>
        </authorList>
    </citation>
    <scope>NUCLEOTIDE SEQUENCE</scope>
    <source>
        <strain evidence="2">CIP111893</strain>
    </source>
</reference>
<accession>A0ABN8H1D4</accession>
<proteinExistence type="predicted"/>
<sequence length="129" mass="14239">MNVVCYRIGEILIKKTVLALAMFCFMMSACGNPVQSFEDTIESTSENEFTVNCSDEVNRGKNGSIDAIGYMCRIGIDSSTHFKDQEGKPLQMADFSQGDLIRITLATPQNISEDNRSFAAQEIVLLNGQ</sequence>
<organism evidence="2 3">
    <name type="scientific">Paenibacillus plantiphilus</name>
    <dbReference type="NCBI Taxonomy" id="2905650"/>
    <lineage>
        <taxon>Bacteria</taxon>
        <taxon>Bacillati</taxon>
        <taxon>Bacillota</taxon>
        <taxon>Bacilli</taxon>
        <taxon>Bacillales</taxon>
        <taxon>Paenibacillaceae</taxon>
        <taxon>Paenibacillus</taxon>
    </lineage>
</organism>
<evidence type="ECO:0008006" key="4">
    <source>
        <dbReference type="Google" id="ProtNLM"/>
    </source>
</evidence>
<evidence type="ECO:0000313" key="2">
    <source>
        <dbReference type="EMBL" id="CAH1221831.1"/>
    </source>
</evidence>
<dbReference type="RefSeq" id="WP_236345729.1">
    <property type="nucleotide sequence ID" value="NZ_CAKMMF010000037.1"/>
</dbReference>
<keyword evidence="1" id="KW-0732">Signal</keyword>
<feature type="signal peptide" evidence="1">
    <location>
        <begin position="1"/>
        <end position="31"/>
    </location>
</feature>
<evidence type="ECO:0000256" key="1">
    <source>
        <dbReference type="SAM" id="SignalP"/>
    </source>
</evidence>
<evidence type="ECO:0000313" key="3">
    <source>
        <dbReference type="Proteomes" id="UP000838686"/>
    </source>
</evidence>
<dbReference type="Proteomes" id="UP000838686">
    <property type="component" value="Unassembled WGS sequence"/>
</dbReference>
<feature type="chain" id="PRO_5045665599" description="Lipoprotein" evidence="1">
    <location>
        <begin position="32"/>
        <end position="129"/>
    </location>
</feature>
<comment type="caution">
    <text evidence="2">The sequence shown here is derived from an EMBL/GenBank/DDBJ whole genome shotgun (WGS) entry which is preliminary data.</text>
</comment>
<dbReference type="PROSITE" id="PS51257">
    <property type="entry name" value="PROKAR_LIPOPROTEIN"/>
    <property type="match status" value="1"/>
</dbReference>
<gene>
    <name evidence="2" type="ORF">PAECIP111893_04785</name>
</gene>